<feature type="domain" description="Cyclin-like" evidence="3">
    <location>
        <begin position="55"/>
        <end position="139"/>
    </location>
</feature>
<keyword evidence="1" id="KW-0195">Cyclin</keyword>
<protein>
    <submittedName>
        <fullName evidence="5">Cyclin-L1-like</fullName>
    </submittedName>
</protein>
<dbReference type="SMART" id="SM01332">
    <property type="entry name" value="Cyclin_C"/>
    <property type="match status" value="1"/>
</dbReference>
<evidence type="ECO:0000313" key="5">
    <source>
        <dbReference type="EMBL" id="KAF0721252.1"/>
    </source>
</evidence>
<gene>
    <name evidence="5" type="ORF">FWK35_00031028</name>
</gene>
<sequence>MNFKTRQKIPNHCCRLITPLVLDQNYVQKKMQVIKAERRVLKELGFCVHVKHPHKLIVMYLQALGFEKHQSIMQMSWNYMNDSLQTDVFVQFYPETIACACIYLSARKLRIPLPKSPAWYSLFNSNETDIQDICRKILKLYLRPKVITEDLEKRVEESKKEYDYAKEKAKEAIAHSVVQTEVITPKPSNGITSAIPRNISSTTPNKKPIKRRSRSRTPLKIKSRSKSPRHLKKSKKRR</sequence>
<dbReference type="Proteomes" id="UP000478052">
    <property type="component" value="Unassembled WGS sequence"/>
</dbReference>
<comment type="caution">
    <text evidence="5">The sequence shown here is derived from an EMBL/GenBank/DDBJ whole genome shotgun (WGS) entry which is preliminary data.</text>
</comment>
<dbReference type="FunFam" id="1.10.472.10:FF:000031">
    <property type="entry name" value="cyclin-L1-1-like isoform X1"/>
    <property type="match status" value="1"/>
</dbReference>
<dbReference type="AlphaFoldDB" id="A0A6G0W3P7"/>
<evidence type="ECO:0000256" key="2">
    <source>
        <dbReference type="SAM" id="MobiDB-lite"/>
    </source>
</evidence>
<dbReference type="GO" id="GO:0006357">
    <property type="term" value="P:regulation of transcription by RNA polymerase II"/>
    <property type="evidence" value="ECO:0007669"/>
    <property type="project" value="InterPro"/>
</dbReference>
<evidence type="ECO:0000313" key="6">
    <source>
        <dbReference type="Proteomes" id="UP000478052"/>
    </source>
</evidence>
<evidence type="ECO:0000256" key="1">
    <source>
        <dbReference type="ARBA" id="ARBA00023127"/>
    </source>
</evidence>
<dbReference type="PIRSF" id="PIRSF036580">
    <property type="entry name" value="Cyclin_L"/>
    <property type="match status" value="1"/>
</dbReference>
<evidence type="ECO:0000259" key="3">
    <source>
        <dbReference type="SMART" id="SM00385"/>
    </source>
</evidence>
<dbReference type="Gene3D" id="1.10.472.10">
    <property type="entry name" value="Cyclin-like"/>
    <property type="match status" value="1"/>
</dbReference>
<dbReference type="PANTHER" id="PTHR10026">
    <property type="entry name" value="CYCLIN"/>
    <property type="match status" value="1"/>
</dbReference>
<dbReference type="EMBL" id="VUJU01009252">
    <property type="protein sequence ID" value="KAF0721252.1"/>
    <property type="molecule type" value="Genomic_DNA"/>
</dbReference>
<dbReference type="InterPro" id="IPR043198">
    <property type="entry name" value="Cyclin/Ssn8"/>
</dbReference>
<name>A0A6G0W3P7_APHCR</name>
<reference evidence="5 6" key="1">
    <citation type="submission" date="2019-08" db="EMBL/GenBank/DDBJ databases">
        <title>Whole genome of Aphis craccivora.</title>
        <authorList>
            <person name="Voronova N.V."/>
            <person name="Shulinski R.S."/>
            <person name="Bandarenka Y.V."/>
            <person name="Zhorov D.G."/>
            <person name="Warner D."/>
        </authorList>
    </citation>
    <scope>NUCLEOTIDE SEQUENCE [LARGE SCALE GENOMIC DNA]</scope>
    <source>
        <strain evidence="5">180601</strain>
        <tissue evidence="5">Whole Body</tissue>
    </source>
</reference>
<evidence type="ECO:0000259" key="4">
    <source>
        <dbReference type="SMART" id="SM01332"/>
    </source>
</evidence>
<dbReference type="InterPro" id="IPR013763">
    <property type="entry name" value="Cyclin-like_dom"/>
</dbReference>
<feature type="region of interest" description="Disordered" evidence="2">
    <location>
        <begin position="186"/>
        <end position="238"/>
    </location>
</feature>
<dbReference type="InterPro" id="IPR004367">
    <property type="entry name" value="Cyclin_C-dom"/>
</dbReference>
<organism evidence="5 6">
    <name type="scientific">Aphis craccivora</name>
    <name type="common">Cowpea aphid</name>
    <dbReference type="NCBI Taxonomy" id="307492"/>
    <lineage>
        <taxon>Eukaryota</taxon>
        <taxon>Metazoa</taxon>
        <taxon>Ecdysozoa</taxon>
        <taxon>Arthropoda</taxon>
        <taxon>Hexapoda</taxon>
        <taxon>Insecta</taxon>
        <taxon>Pterygota</taxon>
        <taxon>Neoptera</taxon>
        <taxon>Paraneoptera</taxon>
        <taxon>Hemiptera</taxon>
        <taxon>Sternorrhyncha</taxon>
        <taxon>Aphidomorpha</taxon>
        <taxon>Aphidoidea</taxon>
        <taxon>Aphididae</taxon>
        <taxon>Aphidini</taxon>
        <taxon>Aphis</taxon>
        <taxon>Aphis</taxon>
    </lineage>
</organism>
<dbReference type="InterPro" id="IPR036915">
    <property type="entry name" value="Cyclin-like_sf"/>
</dbReference>
<proteinExistence type="predicted"/>
<keyword evidence="6" id="KW-1185">Reference proteome</keyword>
<feature type="compositionally biased region" description="Basic residues" evidence="2">
    <location>
        <begin position="207"/>
        <end position="238"/>
    </location>
</feature>
<dbReference type="SUPFAM" id="SSF47954">
    <property type="entry name" value="Cyclin-like"/>
    <property type="match status" value="1"/>
</dbReference>
<dbReference type="GO" id="GO:0016538">
    <property type="term" value="F:cyclin-dependent protein serine/threonine kinase regulator activity"/>
    <property type="evidence" value="ECO:0007669"/>
    <property type="project" value="InterPro"/>
</dbReference>
<accession>A0A6G0W3P7</accession>
<dbReference type="SMART" id="SM00385">
    <property type="entry name" value="CYCLIN"/>
    <property type="match status" value="1"/>
</dbReference>
<dbReference type="Pfam" id="PF02984">
    <property type="entry name" value="Cyclin_C"/>
    <property type="match status" value="1"/>
</dbReference>
<feature type="domain" description="Cyclin C-terminal" evidence="4">
    <location>
        <begin position="51"/>
        <end position="178"/>
    </location>
</feature>
<dbReference type="OrthoDB" id="10264655at2759"/>